<keyword evidence="1" id="KW-0812">Transmembrane</keyword>
<keyword evidence="1" id="KW-1133">Transmembrane helix</keyword>
<comment type="caution">
    <text evidence="2">The sequence shown here is derived from an EMBL/GenBank/DDBJ whole genome shotgun (WGS) entry which is preliminary data.</text>
</comment>
<feature type="transmembrane region" description="Helical" evidence="1">
    <location>
        <begin position="63"/>
        <end position="93"/>
    </location>
</feature>
<evidence type="ECO:0000313" key="3">
    <source>
        <dbReference type="Proteomes" id="UP001642540"/>
    </source>
</evidence>
<sequence>MLGKFRLAKFKHPLRDEDPVHASLEAGIGLIFMWTISIFIYNLSYPLFPSFLSSYFQASSSSIIVRLIFSVVEAYIMCFTWTTNIVMIVIMLLTTYSPTFWVAQMGIGSKVFENFNRFSMMYRELQLLVVQHNECFAGPTSNLLFIAFTNQSATNFGALKLYGKISNGAWATCFYMMLTGMRTLFHLHTMLAAAFLTSDEIKEEWKKILPEEKFRNHSSREKKWFRKFERACPSLKVYQGSYRYFQRDSGIEFVDSVIDKTVSLLMY</sequence>
<evidence type="ECO:0000256" key="1">
    <source>
        <dbReference type="SAM" id="Phobius"/>
    </source>
</evidence>
<accession>A0ABP1PWZ2</accession>
<reference evidence="2 3" key="1">
    <citation type="submission" date="2024-08" db="EMBL/GenBank/DDBJ databases">
        <authorList>
            <person name="Cucini C."/>
            <person name="Frati F."/>
        </authorList>
    </citation>
    <scope>NUCLEOTIDE SEQUENCE [LARGE SCALE GENOMIC DNA]</scope>
</reference>
<dbReference type="Proteomes" id="UP001642540">
    <property type="component" value="Unassembled WGS sequence"/>
</dbReference>
<feature type="transmembrane region" description="Helical" evidence="1">
    <location>
        <begin position="20"/>
        <end position="43"/>
    </location>
</feature>
<name>A0ABP1PWZ2_9HEXA</name>
<evidence type="ECO:0000313" key="2">
    <source>
        <dbReference type="EMBL" id="CAL8076265.1"/>
    </source>
</evidence>
<keyword evidence="3" id="KW-1185">Reference proteome</keyword>
<dbReference type="EMBL" id="CAXLJM020000011">
    <property type="protein sequence ID" value="CAL8076265.1"/>
    <property type="molecule type" value="Genomic_DNA"/>
</dbReference>
<organism evidence="2 3">
    <name type="scientific">Orchesella dallaii</name>
    <dbReference type="NCBI Taxonomy" id="48710"/>
    <lineage>
        <taxon>Eukaryota</taxon>
        <taxon>Metazoa</taxon>
        <taxon>Ecdysozoa</taxon>
        <taxon>Arthropoda</taxon>
        <taxon>Hexapoda</taxon>
        <taxon>Collembola</taxon>
        <taxon>Entomobryomorpha</taxon>
        <taxon>Entomobryoidea</taxon>
        <taxon>Orchesellidae</taxon>
        <taxon>Orchesellinae</taxon>
        <taxon>Orchesella</taxon>
    </lineage>
</organism>
<keyword evidence="1" id="KW-0472">Membrane</keyword>
<proteinExistence type="predicted"/>
<protein>
    <submittedName>
        <fullName evidence="2">Uncharacterized protein</fullName>
    </submittedName>
</protein>
<gene>
    <name evidence="2" type="ORF">ODALV1_LOCUS3414</name>
</gene>